<feature type="active site" description="Tele-AMP-histidine intermediate" evidence="1">
    <location>
        <position position="144"/>
    </location>
</feature>
<dbReference type="PANTHER" id="PTHR23089">
    <property type="entry name" value="HISTIDINE TRIAD HIT PROTEIN"/>
    <property type="match status" value="1"/>
</dbReference>
<gene>
    <name evidence="5" type="ORF">A2751_04760</name>
</gene>
<protein>
    <recommendedName>
        <fullName evidence="4">HIT domain-containing protein</fullName>
    </recommendedName>
</protein>
<accession>A0A1F5NNX6</accession>
<evidence type="ECO:0000256" key="3">
    <source>
        <dbReference type="SAM" id="Phobius"/>
    </source>
</evidence>
<dbReference type="STRING" id="1817824.A2751_04760"/>
<evidence type="ECO:0000259" key="4">
    <source>
        <dbReference type="PROSITE" id="PS51084"/>
    </source>
</evidence>
<sequence length="150" mass="17196">MIKKFFFYLLLMAVGIVVGQYLFKDMKIRRPIETKNCEPICLKTNEALGLLASIGLKYASDYIPDKIYETDKTVAMVHPTSKTKHHYVVIPKKDIKNIAEVSEEDKIYLLDAIAVIQRVIAEKNLETYQVVTNGPGYQDVTYLHFHLVSE</sequence>
<feature type="transmembrane region" description="Helical" evidence="3">
    <location>
        <begin position="6"/>
        <end position="23"/>
    </location>
</feature>
<dbReference type="Proteomes" id="UP000176864">
    <property type="component" value="Unassembled WGS sequence"/>
</dbReference>
<dbReference type="SUPFAM" id="SSF54197">
    <property type="entry name" value="HIT-like"/>
    <property type="match status" value="1"/>
</dbReference>
<dbReference type="GO" id="GO:0003824">
    <property type="term" value="F:catalytic activity"/>
    <property type="evidence" value="ECO:0007669"/>
    <property type="project" value="InterPro"/>
</dbReference>
<evidence type="ECO:0000256" key="2">
    <source>
        <dbReference type="PROSITE-ProRule" id="PRU00464"/>
    </source>
</evidence>
<dbReference type="Pfam" id="PF01230">
    <property type="entry name" value="HIT"/>
    <property type="match status" value="1"/>
</dbReference>
<organism evidence="5 6">
    <name type="scientific">Candidatus Doudnabacteria bacterium RIFCSPHIGHO2_01_FULL_46_14</name>
    <dbReference type="NCBI Taxonomy" id="1817824"/>
    <lineage>
        <taxon>Bacteria</taxon>
        <taxon>Candidatus Doudnaibacteriota</taxon>
    </lineage>
</organism>
<evidence type="ECO:0000313" key="5">
    <source>
        <dbReference type="EMBL" id="OGE79273.1"/>
    </source>
</evidence>
<comment type="caution">
    <text evidence="2">Lacks conserved residue(s) required for the propagation of feature annotation.</text>
</comment>
<keyword evidence="3" id="KW-0812">Transmembrane</keyword>
<dbReference type="Gene3D" id="3.30.428.10">
    <property type="entry name" value="HIT-like"/>
    <property type="match status" value="1"/>
</dbReference>
<keyword evidence="3" id="KW-0472">Membrane</keyword>
<dbReference type="InterPro" id="IPR036265">
    <property type="entry name" value="HIT-like_sf"/>
</dbReference>
<keyword evidence="3" id="KW-1133">Transmembrane helix</keyword>
<proteinExistence type="predicted"/>
<comment type="caution">
    <text evidence="5">The sequence shown here is derived from an EMBL/GenBank/DDBJ whole genome shotgun (WGS) entry which is preliminary data.</text>
</comment>
<dbReference type="AlphaFoldDB" id="A0A1F5NNX6"/>
<dbReference type="InterPro" id="IPR001310">
    <property type="entry name" value="Histidine_triad_HIT"/>
</dbReference>
<reference evidence="5 6" key="1">
    <citation type="journal article" date="2016" name="Nat. Commun.">
        <title>Thousands of microbial genomes shed light on interconnected biogeochemical processes in an aquifer system.</title>
        <authorList>
            <person name="Anantharaman K."/>
            <person name="Brown C.T."/>
            <person name="Hug L.A."/>
            <person name="Sharon I."/>
            <person name="Castelle C.J."/>
            <person name="Probst A.J."/>
            <person name="Thomas B.C."/>
            <person name="Singh A."/>
            <person name="Wilkins M.J."/>
            <person name="Karaoz U."/>
            <person name="Brodie E.L."/>
            <person name="Williams K.H."/>
            <person name="Hubbard S.S."/>
            <person name="Banfield J.F."/>
        </authorList>
    </citation>
    <scope>NUCLEOTIDE SEQUENCE [LARGE SCALE GENOMIC DNA]</scope>
</reference>
<evidence type="ECO:0000313" key="6">
    <source>
        <dbReference type="Proteomes" id="UP000176864"/>
    </source>
</evidence>
<feature type="domain" description="HIT" evidence="4">
    <location>
        <begin position="54"/>
        <end position="150"/>
    </location>
</feature>
<dbReference type="EMBL" id="MFEK01000006">
    <property type="protein sequence ID" value="OGE79273.1"/>
    <property type="molecule type" value="Genomic_DNA"/>
</dbReference>
<evidence type="ECO:0000256" key="1">
    <source>
        <dbReference type="PIRSR" id="PIRSR601310-1"/>
    </source>
</evidence>
<name>A0A1F5NNX6_9BACT</name>
<dbReference type="PROSITE" id="PS51084">
    <property type="entry name" value="HIT_2"/>
    <property type="match status" value="1"/>
</dbReference>
<dbReference type="InterPro" id="IPR011146">
    <property type="entry name" value="HIT-like"/>
</dbReference>